<feature type="non-terminal residue" evidence="1">
    <location>
        <position position="1"/>
    </location>
</feature>
<gene>
    <name evidence="1" type="ORF">S03H2_07267</name>
</gene>
<protein>
    <submittedName>
        <fullName evidence="1">Uncharacterized protein</fullName>
    </submittedName>
</protein>
<sequence>AYSVDLMMSKMVKLKAQDIDTKLNMINIKVAKGRKDRRKFTLTLDTGISGRLRALWNLEADEALHRVVHK</sequence>
<accession>X1DNZ0</accession>
<name>X1DNZ0_9ZZZZ</name>
<proteinExistence type="predicted"/>
<dbReference type="EMBL" id="BARU01003320">
    <property type="protein sequence ID" value="GAH22666.1"/>
    <property type="molecule type" value="Genomic_DNA"/>
</dbReference>
<dbReference type="AlphaFoldDB" id="X1DNZ0"/>
<reference evidence="1" key="1">
    <citation type="journal article" date="2014" name="Front. Microbiol.">
        <title>High frequency of phylogenetically diverse reductive dehalogenase-homologous genes in deep subseafloor sedimentary metagenomes.</title>
        <authorList>
            <person name="Kawai M."/>
            <person name="Futagami T."/>
            <person name="Toyoda A."/>
            <person name="Takaki Y."/>
            <person name="Nishi S."/>
            <person name="Hori S."/>
            <person name="Arai W."/>
            <person name="Tsubouchi T."/>
            <person name="Morono Y."/>
            <person name="Uchiyama I."/>
            <person name="Ito T."/>
            <person name="Fujiyama A."/>
            <person name="Inagaki F."/>
            <person name="Takami H."/>
        </authorList>
    </citation>
    <scope>NUCLEOTIDE SEQUENCE</scope>
    <source>
        <strain evidence="1">Expedition CK06-06</strain>
    </source>
</reference>
<comment type="caution">
    <text evidence="1">The sequence shown here is derived from an EMBL/GenBank/DDBJ whole genome shotgun (WGS) entry which is preliminary data.</text>
</comment>
<evidence type="ECO:0000313" key="1">
    <source>
        <dbReference type="EMBL" id="GAH22666.1"/>
    </source>
</evidence>
<organism evidence="1">
    <name type="scientific">marine sediment metagenome</name>
    <dbReference type="NCBI Taxonomy" id="412755"/>
    <lineage>
        <taxon>unclassified sequences</taxon>
        <taxon>metagenomes</taxon>
        <taxon>ecological metagenomes</taxon>
    </lineage>
</organism>